<organism evidence="2 3">
    <name type="scientific">Streptomyces cellulosae</name>
    <dbReference type="NCBI Taxonomy" id="1968"/>
    <lineage>
        <taxon>Bacteria</taxon>
        <taxon>Bacillati</taxon>
        <taxon>Actinomycetota</taxon>
        <taxon>Actinomycetes</taxon>
        <taxon>Kitasatosporales</taxon>
        <taxon>Streptomycetaceae</taxon>
        <taxon>Streptomyces</taxon>
    </lineage>
</organism>
<sequence length="51" mass="6111">MLDELAASLVSIFAEDRGERRRCKKQDRARRRWWAPWTRHPHPTTPPASNR</sequence>
<evidence type="ECO:0000313" key="2">
    <source>
        <dbReference type="EMBL" id="MFE7965236.1"/>
    </source>
</evidence>
<dbReference type="Proteomes" id="UP001600650">
    <property type="component" value="Unassembled WGS sequence"/>
</dbReference>
<reference evidence="2 3" key="1">
    <citation type="submission" date="2024-09" db="EMBL/GenBank/DDBJ databases">
        <title>The Natural Products Discovery Center: Release of the First 8490 Sequenced Strains for Exploring Actinobacteria Biosynthetic Diversity.</title>
        <authorList>
            <person name="Kalkreuter E."/>
            <person name="Kautsar S.A."/>
            <person name="Yang D."/>
            <person name="Bader C.D."/>
            <person name="Teijaro C.N."/>
            <person name="Fluegel L."/>
            <person name="Davis C.M."/>
            <person name="Simpson J.R."/>
            <person name="Lauterbach L."/>
            <person name="Steele A.D."/>
            <person name="Gui C."/>
            <person name="Meng S."/>
            <person name="Li G."/>
            <person name="Viehrig K."/>
            <person name="Ye F."/>
            <person name="Su P."/>
            <person name="Kiefer A.F."/>
            <person name="Nichols A."/>
            <person name="Cepeda A.J."/>
            <person name="Yan W."/>
            <person name="Fan B."/>
            <person name="Jiang Y."/>
            <person name="Adhikari A."/>
            <person name="Zheng C.-J."/>
            <person name="Schuster L."/>
            <person name="Cowan T.M."/>
            <person name="Smanski M.J."/>
            <person name="Chevrette M.G."/>
            <person name="De Carvalho L.P.S."/>
            <person name="Shen B."/>
        </authorList>
    </citation>
    <scope>NUCLEOTIDE SEQUENCE [LARGE SCALE GENOMIC DNA]</scope>
    <source>
        <strain evidence="2 3">NPDC057399</strain>
    </source>
</reference>
<dbReference type="RefSeq" id="WP_381727146.1">
    <property type="nucleotide sequence ID" value="NZ_JBHVBU010000054.1"/>
</dbReference>
<evidence type="ECO:0000313" key="3">
    <source>
        <dbReference type="Proteomes" id="UP001600650"/>
    </source>
</evidence>
<feature type="compositionally biased region" description="Basic residues" evidence="1">
    <location>
        <begin position="20"/>
        <end position="33"/>
    </location>
</feature>
<evidence type="ECO:0000256" key="1">
    <source>
        <dbReference type="SAM" id="MobiDB-lite"/>
    </source>
</evidence>
<gene>
    <name evidence="2" type="ORF">ACFU0X_19765</name>
</gene>
<protein>
    <recommendedName>
        <fullName evidence="4">Transposase</fullName>
    </recommendedName>
</protein>
<name>A0ABW6JIN3_STRCE</name>
<comment type="caution">
    <text evidence="2">The sequence shown here is derived from an EMBL/GenBank/DDBJ whole genome shotgun (WGS) entry which is preliminary data.</text>
</comment>
<evidence type="ECO:0008006" key="4">
    <source>
        <dbReference type="Google" id="ProtNLM"/>
    </source>
</evidence>
<feature type="region of interest" description="Disordered" evidence="1">
    <location>
        <begin position="17"/>
        <end position="51"/>
    </location>
</feature>
<accession>A0ABW6JIN3</accession>
<keyword evidence="3" id="KW-1185">Reference proteome</keyword>
<proteinExistence type="predicted"/>
<dbReference type="EMBL" id="JBHVBU010000054">
    <property type="protein sequence ID" value="MFE7965236.1"/>
    <property type="molecule type" value="Genomic_DNA"/>
</dbReference>